<keyword evidence="1" id="KW-1133">Transmembrane helix</keyword>
<evidence type="ECO:0000313" key="2">
    <source>
        <dbReference type="EMBL" id="QHT31994.1"/>
    </source>
</evidence>
<reference evidence="2" key="1">
    <citation type="journal article" date="2020" name="Nature">
        <title>Giant virus diversity and host interactions through global metagenomics.</title>
        <authorList>
            <person name="Schulz F."/>
            <person name="Roux S."/>
            <person name="Paez-Espino D."/>
            <person name="Jungbluth S."/>
            <person name="Walsh D.A."/>
            <person name="Denef V.J."/>
            <person name="McMahon K.D."/>
            <person name="Konstantinidis K.T."/>
            <person name="Eloe-Fadrosh E.A."/>
            <person name="Kyrpides N.C."/>
            <person name="Woyke T."/>
        </authorList>
    </citation>
    <scope>NUCLEOTIDE SEQUENCE</scope>
    <source>
        <strain evidence="2">GVMAG-M-3300009159-65</strain>
    </source>
</reference>
<accession>A0A6C0ES28</accession>
<feature type="transmembrane region" description="Helical" evidence="1">
    <location>
        <begin position="49"/>
        <end position="71"/>
    </location>
</feature>
<protein>
    <submittedName>
        <fullName evidence="2">Uncharacterized protein</fullName>
    </submittedName>
</protein>
<feature type="transmembrane region" description="Helical" evidence="1">
    <location>
        <begin position="6"/>
        <end position="28"/>
    </location>
</feature>
<organism evidence="2">
    <name type="scientific">viral metagenome</name>
    <dbReference type="NCBI Taxonomy" id="1070528"/>
    <lineage>
        <taxon>unclassified sequences</taxon>
        <taxon>metagenomes</taxon>
        <taxon>organismal metagenomes</taxon>
    </lineage>
</organism>
<dbReference type="EMBL" id="MN738929">
    <property type="protein sequence ID" value="QHT31994.1"/>
    <property type="molecule type" value="Genomic_DNA"/>
</dbReference>
<name>A0A6C0ES28_9ZZZZ</name>
<dbReference type="AlphaFoldDB" id="A0A6C0ES28"/>
<keyword evidence="1" id="KW-0472">Membrane</keyword>
<sequence>MLDVNILFVVIIVYISLYSLIIFFKPSIIYDRYKGSLRQFGVGYKNTTILPLWLVSILLAIISYFIVLYVIHLRYNTIFIKINPLN</sequence>
<proteinExistence type="predicted"/>
<evidence type="ECO:0000256" key="1">
    <source>
        <dbReference type="SAM" id="Phobius"/>
    </source>
</evidence>
<keyword evidence="1" id="KW-0812">Transmembrane</keyword>